<keyword evidence="4" id="KW-1185">Reference proteome</keyword>
<gene>
    <name evidence="3" type="ORF">VK792_08560</name>
</gene>
<evidence type="ECO:0000313" key="4">
    <source>
        <dbReference type="Proteomes" id="UP001348149"/>
    </source>
</evidence>
<dbReference type="SUPFAM" id="SSF53474">
    <property type="entry name" value="alpha/beta-Hydrolases"/>
    <property type="match status" value="1"/>
</dbReference>
<dbReference type="Pfam" id="PF07859">
    <property type="entry name" value="Abhydrolase_3"/>
    <property type="match status" value="1"/>
</dbReference>
<dbReference type="GO" id="GO:0016787">
    <property type="term" value="F:hydrolase activity"/>
    <property type="evidence" value="ECO:0007669"/>
    <property type="project" value="UniProtKB-KW"/>
</dbReference>
<dbReference type="EMBL" id="JAYLLH010000009">
    <property type="protein sequence ID" value="MEC3861334.1"/>
    <property type="molecule type" value="Genomic_DNA"/>
</dbReference>
<proteinExistence type="predicted"/>
<dbReference type="PANTHER" id="PTHR48081">
    <property type="entry name" value="AB HYDROLASE SUPERFAMILY PROTEIN C4A8.06C"/>
    <property type="match status" value="1"/>
</dbReference>
<dbReference type="InterPro" id="IPR029058">
    <property type="entry name" value="AB_hydrolase_fold"/>
</dbReference>
<evidence type="ECO:0000256" key="1">
    <source>
        <dbReference type="ARBA" id="ARBA00022801"/>
    </source>
</evidence>
<evidence type="ECO:0000313" key="3">
    <source>
        <dbReference type="EMBL" id="MEC3861334.1"/>
    </source>
</evidence>
<comment type="caution">
    <text evidence="3">The sequence shown here is derived from an EMBL/GenBank/DDBJ whole genome shotgun (WGS) entry which is preliminary data.</text>
</comment>
<dbReference type="InterPro" id="IPR050300">
    <property type="entry name" value="GDXG_lipolytic_enzyme"/>
</dbReference>
<keyword evidence="1 3" id="KW-0378">Hydrolase</keyword>
<evidence type="ECO:0000259" key="2">
    <source>
        <dbReference type="Pfam" id="PF07859"/>
    </source>
</evidence>
<sequence length="260" mass="28180">MDYDDAYANAEYIPNAADYPPRWAAAAQAFRDALSAAGRARLNLSYGPTDRQAVDLFFPDGQATGLLVFVHGGYWRRFGRQEWSHFATGALDSGWAVAMPGYDLCPDVSIAQITGQVAHAIAMVADKVPGPIRLAGHSAGGHLVARMANVLPGAVRDRVERVMPISPVADLRPLLLTKMNDDFRMDADAAAAESPVLTPRPQMPVTVWVGGDERPVFLDQARWLADAWGASCVVEAGKHHFDVIDGLRDPKSEMMKTLLG</sequence>
<dbReference type="Proteomes" id="UP001348149">
    <property type="component" value="Unassembled WGS sequence"/>
</dbReference>
<reference evidence="3 4" key="1">
    <citation type="submission" date="2024-01" db="EMBL/GenBank/DDBJ databases">
        <title>Mesobacterium rodlantinim sp. nov., isolated from shallow sea hydrothermal systems off Kueishantao Island.</title>
        <authorList>
            <person name="Su Z."/>
            <person name="Tang K."/>
        </authorList>
    </citation>
    <scope>NUCLEOTIDE SEQUENCE [LARGE SCALE GENOMIC DNA]</scope>
    <source>
        <strain evidence="3 4">TK19101</strain>
    </source>
</reference>
<dbReference type="InterPro" id="IPR013094">
    <property type="entry name" value="AB_hydrolase_3"/>
</dbReference>
<feature type="domain" description="Alpha/beta hydrolase fold-3" evidence="2">
    <location>
        <begin position="67"/>
        <end position="176"/>
    </location>
</feature>
<name>A0ABU6HFU4_9RHOB</name>
<accession>A0ABU6HFU4</accession>
<dbReference type="Gene3D" id="3.40.50.1820">
    <property type="entry name" value="alpha/beta hydrolase"/>
    <property type="match status" value="1"/>
</dbReference>
<dbReference type="PANTHER" id="PTHR48081:SF33">
    <property type="entry name" value="KYNURENINE FORMAMIDASE"/>
    <property type="match status" value="1"/>
</dbReference>
<organism evidence="3 4">
    <name type="scientific">Mesobacterium hydrothermale</name>
    <dbReference type="NCBI Taxonomy" id="3111907"/>
    <lineage>
        <taxon>Bacteria</taxon>
        <taxon>Pseudomonadati</taxon>
        <taxon>Pseudomonadota</taxon>
        <taxon>Alphaproteobacteria</taxon>
        <taxon>Rhodobacterales</taxon>
        <taxon>Roseobacteraceae</taxon>
        <taxon>Mesobacterium</taxon>
    </lineage>
</organism>
<protein>
    <submittedName>
        <fullName evidence="3">Alpha/beta hydrolase</fullName>
    </submittedName>
</protein>
<dbReference type="RefSeq" id="WP_326297050.1">
    <property type="nucleotide sequence ID" value="NZ_JAYLLH010000009.1"/>
</dbReference>